<protein>
    <recommendedName>
        <fullName evidence="7">Vinculin</fullName>
    </recommendedName>
</protein>
<gene>
    <name evidence="5" type="primary">LOC102154778</name>
</gene>
<dbReference type="InterPro" id="IPR036723">
    <property type="entry name" value="Alpha-catenin/vinculin-like_sf"/>
</dbReference>
<reference evidence="5" key="1">
    <citation type="submission" date="2020-03" db="EMBL/GenBank/DDBJ databases">
        <title>Long-read based genome assembly of a Labrador retriever dog.</title>
        <authorList>
            <person name="Eory L."/>
            <person name="Zhang W."/>
            <person name="Schoenebeck J."/>
        </authorList>
    </citation>
    <scope>NUCLEOTIDE SEQUENCE [LARGE SCALE GENOMIC DNA]</scope>
    <source>
        <strain evidence="5">Labrador retriever</strain>
    </source>
</reference>
<comment type="subcellular location">
    <subcellularLocation>
        <location evidence="1">Cytoplasm</location>
    </subcellularLocation>
</comment>
<evidence type="ECO:0000256" key="2">
    <source>
        <dbReference type="ARBA" id="ARBA00008376"/>
    </source>
</evidence>
<keyword evidence="3" id="KW-0963">Cytoplasm</keyword>
<evidence type="ECO:0000313" key="5">
    <source>
        <dbReference type="Ensembl" id="ENSCAFP00845014602.1"/>
    </source>
</evidence>
<dbReference type="GO" id="GO:0005912">
    <property type="term" value="C:adherens junction"/>
    <property type="evidence" value="ECO:0000318"/>
    <property type="project" value="GO_Central"/>
</dbReference>
<dbReference type="OrthoDB" id="9749398at2759"/>
<evidence type="ECO:0000313" key="6">
    <source>
        <dbReference type="Proteomes" id="UP000805418"/>
    </source>
</evidence>
<name>A0A8I3NRU0_CANLF</name>
<dbReference type="GO" id="GO:0005737">
    <property type="term" value="C:cytoplasm"/>
    <property type="evidence" value="ECO:0007669"/>
    <property type="project" value="UniProtKB-SubCell"/>
</dbReference>
<dbReference type="GeneTree" id="ENSGT01030000234543"/>
<dbReference type="Gene3D" id="1.20.120.810">
    <property type="entry name" value="Vinculin, Vh2 four-helix bundle"/>
    <property type="match status" value="2"/>
</dbReference>
<dbReference type="PANTHER" id="PTHR18914:SF30">
    <property type="entry name" value="VINCULIN_ALPHA-CATENIN FAMILY MEMBER 1"/>
    <property type="match status" value="1"/>
</dbReference>
<dbReference type="PANTHER" id="PTHR18914">
    <property type="entry name" value="ALPHA CATENIN"/>
    <property type="match status" value="1"/>
</dbReference>
<evidence type="ECO:0000256" key="4">
    <source>
        <dbReference type="SAM" id="MobiDB-lite"/>
    </source>
</evidence>
<dbReference type="Pfam" id="PF01044">
    <property type="entry name" value="Vinculin"/>
    <property type="match status" value="3"/>
</dbReference>
<dbReference type="GO" id="GO:0051015">
    <property type="term" value="F:actin filament binding"/>
    <property type="evidence" value="ECO:0000318"/>
    <property type="project" value="GO_Central"/>
</dbReference>
<evidence type="ECO:0000256" key="1">
    <source>
        <dbReference type="ARBA" id="ARBA00004496"/>
    </source>
</evidence>
<dbReference type="Ensembl" id="ENSCAFT00845018706.1">
    <property type="protein sequence ID" value="ENSCAFP00845014602.1"/>
    <property type="gene ID" value="ENSCAFG00845010620.1"/>
</dbReference>
<dbReference type="GO" id="GO:0016477">
    <property type="term" value="P:cell migration"/>
    <property type="evidence" value="ECO:0000318"/>
    <property type="project" value="GO_Central"/>
</dbReference>
<sequence length="1445" mass="157752">MESFLSEDIGSMIQNKAIERIISPMTVQLCHLIILMERKDKEIEAFACLEKMAEELAQASEDFVQVAKRLAGDSEEEWLWEEMGPAAESLILSGRNIMLVAQKLHLQPECQSYQEELVTTAQQILVDTTKVLLLEDAATARKMVREAGWCLTCLDSLEATAAAASTRGPFADLAAALLRLGRLTAPGRGERLGRAGRLLRGCVPALLQAARGRLQRPRDPQPAAAQRRAFAQTRRTLGELLAQLEPSAAAPACAQAGALAGRLRELRELLAAPGPERVGGPLDAPLAAVVWHCMRLAACSPPPDRLRLVARCGQLLELRSAQRLGRTERPPGAGGASGSLQPGQECAALQAAAEALSRGVRTGLLRQILDTFTDTQSPLRRLVRAALATRPVGAPCDGEALPKTFQLCLAAFHDQAKQMLRVARLVLVCCPRQQTGKDMEVTMAGLWGLVVRVQQLFSQSPQGSGLDWSPAALQALLQAWTRASEGLLACFDDVLDIPEFLSVSIQEMTKYLDFFKWTLRNPDSREFSQLVAYLQGRATHIVQVMSRYVDQDRDPIFRNGLRVLIQQLDQSSRFLSAAAECCSGGHSTRGTDAFLTMAKHLIHSAQSIQEGLDGTNHPDILSPLRNQVQRFDTTKGPPYFILPSLLDSTAPALKHQGEPVLEKSNPGTSYPPRNNLSYLLIPDIHPQMGHTPLPGISKLILAVESKSHQALTSASTNLQEQDAAMDVPPEALGSEKMPGLQEIPTSAPSGIDLTREITHCTTARPDGLLKVALQLSGRPQETGQSLVARAGDWYPLCQQLFCHNPAADLPGNMAVFIELQQNLASVVQLAAKSGPLDLGKDLNSTGHPEALLQMQGRLEEVETHGKQLLDKILASDGLQAPKSWEESIKDECLLWSVAVQDLLQCMERLSRRQGLFLLPLRQAMKEQQGLQEGLAQAADVSQRLQEAARLSSLLCRDVQVKGEVSFLCREIHVLTDALLDVAVILASSPKPSPSLSTRFELLYLELSFRTKALTGHLSIINADYEHAFQDAFCPRLSVSKEPQTRRESSLERMVSGILAAQRIVAGSQEYGTCQEDLLMALESILVLTKEVAQRIPVLQDCPEEWRMHILDWLQWEWAARAHHAMAQVQAWKGGYTEAWRLLVQCLKPSEEMAVMKPRGEQDSAHPQLCCEEGASEAVAVNSLESQGAAPQNTPGSSVGTCAADPVCAADPAITGTVEADLDTEQPDSPASSSPGAQALLGPAPDQLLPEDGSADGGSRIIQITHEMAAEVLLMAQSLRKRGPILTKDQLITSAKKIATSGQNFARFIHIIAKNCIDQRYSQELLCVVEQIQMMSNQLRIISSVKASLVRSRSSEELLLENAQQLLQVVSKTVRTTEAASLRGLRQPSSDPEELEVAAFCMQWRRKLLGHRLRETSNLDCDELGLRKTSTKGPPTLAALVQEGFI</sequence>
<reference evidence="5" key="3">
    <citation type="submission" date="2025-09" db="UniProtKB">
        <authorList>
            <consortium name="Ensembl"/>
        </authorList>
    </citation>
    <scope>IDENTIFICATION</scope>
    <source>
        <strain evidence="5">Boxer</strain>
    </source>
</reference>
<dbReference type="GO" id="GO:0016342">
    <property type="term" value="C:catenin complex"/>
    <property type="evidence" value="ECO:0000318"/>
    <property type="project" value="GO_Central"/>
</dbReference>
<dbReference type="GO" id="GO:0008013">
    <property type="term" value="F:beta-catenin binding"/>
    <property type="evidence" value="ECO:0000318"/>
    <property type="project" value="GO_Central"/>
</dbReference>
<proteinExistence type="inferred from homology"/>
<dbReference type="Proteomes" id="UP000805418">
    <property type="component" value="Chromosome 17"/>
</dbReference>
<dbReference type="GO" id="GO:0098609">
    <property type="term" value="P:cell-cell adhesion"/>
    <property type="evidence" value="ECO:0000318"/>
    <property type="project" value="GO_Central"/>
</dbReference>
<feature type="region of interest" description="Disordered" evidence="4">
    <location>
        <begin position="1221"/>
        <end position="1256"/>
    </location>
</feature>
<accession>A0A8I3NRU0</accession>
<feature type="compositionally biased region" description="Polar residues" evidence="4">
    <location>
        <begin position="1226"/>
        <end position="1235"/>
    </location>
</feature>
<organism evidence="5 6">
    <name type="scientific">Canis lupus familiaris</name>
    <name type="common">Dog</name>
    <name type="synonym">Canis familiaris</name>
    <dbReference type="NCBI Taxonomy" id="9615"/>
    <lineage>
        <taxon>Eukaryota</taxon>
        <taxon>Metazoa</taxon>
        <taxon>Chordata</taxon>
        <taxon>Craniata</taxon>
        <taxon>Vertebrata</taxon>
        <taxon>Euteleostomi</taxon>
        <taxon>Mammalia</taxon>
        <taxon>Eutheria</taxon>
        <taxon>Laurasiatheria</taxon>
        <taxon>Carnivora</taxon>
        <taxon>Caniformia</taxon>
        <taxon>Canidae</taxon>
        <taxon>Canis</taxon>
    </lineage>
</organism>
<evidence type="ECO:0008006" key="7">
    <source>
        <dbReference type="Google" id="ProtNLM"/>
    </source>
</evidence>
<keyword evidence="6" id="KW-1185">Reference proteome</keyword>
<dbReference type="SUPFAM" id="SSF47220">
    <property type="entry name" value="alpha-catenin/vinculin-like"/>
    <property type="match status" value="2"/>
</dbReference>
<dbReference type="InterPro" id="IPR006077">
    <property type="entry name" value="Vinculin/catenin"/>
</dbReference>
<dbReference type="Gene3D" id="1.20.120.230">
    <property type="entry name" value="Alpha-catenin/vinculin-like"/>
    <property type="match status" value="2"/>
</dbReference>
<comment type="similarity">
    <text evidence="2">Belongs to the vinculin/alpha-catenin family.</text>
</comment>
<reference evidence="5" key="2">
    <citation type="submission" date="2025-08" db="UniProtKB">
        <authorList>
            <consortium name="Ensembl"/>
        </authorList>
    </citation>
    <scope>IDENTIFICATION</scope>
    <source>
        <strain evidence="5">Boxer</strain>
    </source>
</reference>
<evidence type="ECO:0000256" key="3">
    <source>
        <dbReference type="ARBA" id="ARBA00022490"/>
    </source>
</evidence>